<gene>
    <name evidence="2" type="ORF">DB32_001643</name>
</gene>
<dbReference type="STRING" id="927083.DB32_001643"/>
<dbReference type="KEGG" id="samy:DB32_001643"/>
<dbReference type="Gene3D" id="2.60.120.200">
    <property type="match status" value="1"/>
</dbReference>
<dbReference type="AlphaFoldDB" id="A0A0F6SE33"/>
<keyword evidence="3" id="KW-1185">Reference proteome</keyword>
<evidence type="ECO:0000256" key="1">
    <source>
        <dbReference type="SAM" id="MobiDB-lite"/>
    </source>
</evidence>
<dbReference type="Proteomes" id="UP000034883">
    <property type="component" value="Chromosome"/>
</dbReference>
<reference evidence="2 3" key="1">
    <citation type="submission" date="2015-03" db="EMBL/GenBank/DDBJ databases">
        <title>Genome assembly of Sandaracinus amylolyticus DSM 53668.</title>
        <authorList>
            <person name="Sharma G."/>
            <person name="Subramanian S."/>
        </authorList>
    </citation>
    <scope>NUCLEOTIDE SEQUENCE [LARGE SCALE GENOMIC DNA]</scope>
    <source>
        <strain evidence="2 3">DSM 53668</strain>
    </source>
</reference>
<sequence>MVPLGVGCVVAGCNGDVSSGGVDAGVISDAATPTDAGSREDAGSMVDASRPDAGGGGVGCEGRDYLFCEDFESAAPGSLPEGWTVGGGWQLGDSVPEVTSESVHTGARALRSSIAISGQRRAERSIESLGDARGVHWGRVFYRVQTPAFVPSGGVVHNTLLALLGADEARVVDTVIRNDGAHQFLYNVPDDSCCAGSSYDHRTYDGDWHCAEWRVDRTTQSYRFFIDGDEVDDIAFDHGAGDTRARMDAFSRIALGWRNYQTPDTPYTSYFDDLAIDDERIGCE</sequence>
<accession>A0A0F6SE33</accession>
<feature type="region of interest" description="Disordered" evidence="1">
    <location>
        <begin position="31"/>
        <end position="54"/>
    </location>
</feature>
<proteinExistence type="predicted"/>
<protein>
    <submittedName>
        <fullName evidence="2">Uncharacterized protein</fullName>
    </submittedName>
</protein>
<dbReference type="EMBL" id="CP011125">
    <property type="protein sequence ID" value="AKF04494.1"/>
    <property type="molecule type" value="Genomic_DNA"/>
</dbReference>
<name>A0A0F6SE33_9BACT</name>
<organism evidence="2 3">
    <name type="scientific">Sandaracinus amylolyticus</name>
    <dbReference type="NCBI Taxonomy" id="927083"/>
    <lineage>
        <taxon>Bacteria</taxon>
        <taxon>Pseudomonadati</taxon>
        <taxon>Myxococcota</taxon>
        <taxon>Polyangia</taxon>
        <taxon>Polyangiales</taxon>
        <taxon>Sandaracinaceae</taxon>
        <taxon>Sandaracinus</taxon>
    </lineage>
</organism>
<evidence type="ECO:0000313" key="3">
    <source>
        <dbReference type="Proteomes" id="UP000034883"/>
    </source>
</evidence>
<evidence type="ECO:0000313" key="2">
    <source>
        <dbReference type="EMBL" id="AKF04494.1"/>
    </source>
</evidence>